<protein>
    <submittedName>
        <fullName evidence="2">Alpha/beta hydrolase</fullName>
    </submittedName>
</protein>
<dbReference type="GO" id="GO:0016787">
    <property type="term" value="F:hydrolase activity"/>
    <property type="evidence" value="ECO:0007669"/>
    <property type="project" value="UniProtKB-KW"/>
</dbReference>
<dbReference type="Gene3D" id="3.40.50.1820">
    <property type="entry name" value="alpha/beta hydrolase"/>
    <property type="match status" value="1"/>
</dbReference>
<evidence type="ECO:0000313" key="3">
    <source>
        <dbReference type="Proteomes" id="UP000886847"/>
    </source>
</evidence>
<evidence type="ECO:0000259" key="1">
    <source>
        <dbReference type="Pfam" id="PF12146"/>
    </source>
</evidence>
<name>A0A9D1W0T6_9FIRM</name>
<feature type="domain" description="Serine aminopeptidase S33" evidence="1">
    <location>
        <begin position="20"/>
        <end position="279"/>
    </location>
</feature>
<dbReference type="Pfam" id="PF12146">
    <property type="entry name" value="Hydrolase_4"/>
    <property type="match status" value="1"/>
</dbReference>
<dbReference type="AlphaFoldDB" id="A0A9D1W0T6"/>
<reference evidence="2" key="2">
    <citation type="submission" date="2021-04" db="EMBL/GenBank/DDBJ databases">
        <authorList>
            <person name="Gilroy R."/>
        </authorList>
    </citation>
    <scope>NUCLEOTIDE SEQUENCE</scope>
    <source>
        <strain evidence="2">2189</strain>
    </source>
</reference>
<dbReference type="InterPro" id="IPR029058">
    <property type="entry name" value="AB_hydrolase_fold"/>
</dbReference>
<gene>
    <name evidence="2" type="ORF">H9851_05425</name>
</gene>
<reference evidence="2" key="1">
    <citation type="journal article" date="2021" name="PeerJ">
        <title>Extensive microbial diversity within the chicken gut microbiome revealed by metagenomics and culture.</title>
        <authorList>
            <person name="Gilroy R."/>
            <person name="Ravi A."/>
            <person name="Getino M."/>
            <person name="Pursley I."/>
            <person name="Horton D.L."/>
            <person name="Alikhan N.F."/>
            <person name="Baker D."/>
            <person name="Gharbi K."/>
            <person name="Hall N."/>
            <person name="Watson M."/>
            <person name="Adriaenssens E.M."/>
            <person name="Foster-Nyarko E."/>
            <person name="Jarju S."/>
            <person name="Secka A."/>
            <person name="Antonio M."/>
            <person name="Oren A."/>
            <person name="Chaudhuri R.R."/>
            <person name="La Ragione R."/>
            <person name="Hildebrand F."/>
            <person name="Pallen M.J."/>
        </authorList>
    </citation>
    <scope>NUCLEOTIDE SEQUENCE</scope>
    <source>
        <strain evidence="2">2189</strain>
    </source>
</reference>
<organism evidence="2 3">
    <name type="scientific">Candidatus Borkfalkia faecavium</name>
    <dbReference type="NCBI Taxonomy" id="2838508"/>
    <lineage>
        <taxon>Bacteria</taxon>
        <taxon>Bacillati</taxon>
        <taxon>Bacillota</taxon>
        <taxon>Clostridia</taxon>
        <taxon>Christensenellales</taxon>
        <taxon>Christensenellaceae</taxon>
        <taxon>Candidatus Borkfalkia</taxon>
    </lineage>
</organism>
<dbReference type="EMBL" id="DXEW01000028">
    <property type="protein sequence ID" value="HIX50706.1"/>
    <property type="molecule type" value="Genomic_DNA"/>
</dbReference>
<evidence type="ECO:0000313" key="2">
    <source>
        <dbReference type="EMBL" id="HIX50706.1"/>
    </source>
</evidence>
<comment type="caution">
    <text evidence="2">The sequence shown here is derived from an EMBL/GenBank/DDBJ whole genome shotgun (WGS) entry which is preliminary data.</text>
</comment>
<accession>A0A9D1W0T6</accession>
<sequence>MQFTTFDGKQIFVREWKVEDPRGVVQIAHGMNEYAARYDKFARRLNELGYTVVADDHRGHGDTDAETLGYAPGDMFADTVEDMAHIAEFYRGRYPGIKYVLFGFSYGSFLTQSFIQKHADLIGGAIIAGSSRQNALAVRAGLLLASLGCLCKGEDAPADLVNGMVFGGYDKKFNEGHGQWLSSDRENNARYAEDPFCTFTCSNNFFRSFFRGLAGLYTKKNAAGLRQGMPLLLISGKEDPVGGAAGVGRLFDFYRKQGMAKAEKYLIEGSRHEFLNEREHFEEAFAVIAAFLEKIPARPVQAVADLADASTMPGINGR</sequence>
<dbReference type="Proteomes" id="UP000886847">
    <property type="component" value="Unassembled WGS sequence"/>
</dbReference>
<dbReference type="SUPFAM" id="SSF53474">
    <property type="entry name" value="alpha/beta-Hydrolases"/>
    <property type="match status" value="1"/>
</dbReference>
<dbReference type="PANTHER" id="PTHR11614">
    <property type="entry name" value="PHOSPHOLIPASE-RELATED"/>
    <property type="match status" value="1"/>
</dbReference>
<keyword evidence="2" id="KW-0378">Hydrolase</keyword>
<dbReference type="InterPro" id="IPR051044">
    <property type="entry name" value="MAG_DAG_Lipase"/>
</dbReference>
<dbReference type="InterPro" id="IPR022742">
    <property type="entry name" value="Hydrolase_4"/>
</dbReference>
<proteinExistence type="predicted"/>